<reference evidence="2 3" key="1">
    <citation type="journal article" date="2018" name="Gigascience">
        <title>Genomes of trombidid mites reveal novel predicted allergens and laterally-transferred genes associated with secondary metabolism.</title>
        <authorList>
            <person name="Dong X."/>
            <person name="Chaisiri K."/>
            <person name="Xia D."/>
            <person name="Armstrong S.D."/>
            <person name="Fang Y."/>
            <person name="Donnelly M.J."/>
            <person name="Kadowaki T."/>
            <person name="McGarry J.W."/>
            <person name="Darby A.C."/>
            <person name="Makepeace B.L."/>
        </authorList>
    </citation>
    <scope>NUCLEOTIDE SEQUENCE [LARGE SCALE GENOMIC DNA]</scope>
    <source>
        <strain evidence="2">UoL-WK</strain>
    </source>
</reference>
<dbReference type="Gene3D" id="2.60.40.150">
    <property type="entry name" value="C2 domain"/>
    <property type="match status" value="1"/>
</dbReference>
<dbReference type="STRING" id="1965070.A0A443QDE9"/>
<dbReference type="PANTHER" id="PTHR10024:SF234">
    <property type="entry name" value="SYNAPTOTAGMIN-15-RELATED"/>
    <property type="match status" value="1"/>
</dbReference>
<protein>
    <submittedName>
        <fullName evidence="2">Synaptotagmin-15-like protein</fullName>
    </submittedName>
</protein>
<dbReference type="PROSITE" id="PS50004">
    <property type="entry name" value="C2"/>
    <property type="match status" value="1"/>
</dbReference>
<dbReference type="GO" id="GO:0000149">
    <property type="term" value="F:SNARE binding"/>
    <property type="evidence" value="ECO:0007669"/>
    <property type="project" value="TreeGrafter"/>
</dbReference>
<dbReference type="OrthoDB" id="6428966at2759"/>
<dbReference type="GO" id="GO:0070382">
    <property type="term" value="C:exocytic vesicle"/>
    <property type="evidence" value="ECO:0007669"/>
    <property type="project" value="TreeGrafter"/>
</dbReference>
<comment type="caution">
    <text evidence="2">The sequence shown here is derived from an EMBL/GenBank/DDBJ whole genome shotgun (WGS) entry which is preliminary data.</text>
</comment>
<evidence type="ECO:0000313" key="3">
    <source>
        <dbReference type="Proteomes" id="UP000285301"/>
    </source>
</evidence>
<dbReference type="SUPFAM" id="SSF49562">
    <property type="entry name" value="C2 domain (Calcium/lipid-binding domain, CaLB)"/>
    <property type="match status" value="1"/>
</dbReference>
<dbReference type="SMART" id="SM00239">
    <property type="entry name" value="C2"/>
    <property type="match status" value="1"/>
</dbReference>
<dbReference type="GO" id="GO:0030276">
    <property type="term" value="F:clathrin binding"/>
    <property type="evidence" value="ECO:0007669"/>
    <property type="project" value="TreeGrafter"/>
</dbReference>
<dbReference type="GO" id="GO:0001786">
    <property type="term" value="F:phosphatidylserine binding"/>
    <property type="evidence" value="ECO:0007669"/>
    <property type="project" value="TreeGrafter"/>
</dbReference>
<organism evidence="2 3">
    <name type="scientific">Dinothrombium tinctorium</name>
    <dbReference type="NCBI Taxonomy" id="1965070"/>
    <lineage>
        <taxon>Eukaryota</taxon>
        <taxon>Metazoa</taxon>
        <taxon>Ecdysozoa</taxon>
        <taxon>Arthropoda</taxon>
        <taxon>Chelicerata</taxon>
        <taxon>Arachnida</taxon>
        <taxon>Acari</taxon>
        <taxon>Acariformes</taxon>
        <taxon>Trombidiformes</taxon>
        <taxon>Prostigmata</taxon>
        <taxon>Anystina</taxon>
        <taxon>Parasitengona</taxon>
        <taxon>Trombidioidea</taxon>
        <taxon>Trombidiidae</taxon>
        <taxon>Dinothrombium</taxon>
    </lineage>
</organism>
<dbReference type="AlphaFoldDB" id="A0A443QDE9"/>
<proteinExistence type="predicted"/>
<sequence length="115" mass="13101">MFRSSDIGEINVSLCYNPTIERLTVTVCEAKDLKFEDEATETYVKILLMNGNKVTKTKRTTISKKSTNPSYNESFHFKLAQTNIDLASVICQVFVAHGAHKDFNFVVKLTFYKSH</sequence>
<dbReference type="EMBL" id="NCKU01009987">
    <property type="protein sequence ID" value="RWS01030.1"/>
    <property type="molecule type" value="Genomic_DNA"/>
</dbReference>
<evidence type="ECO:0000259" key="1">
    <source>
        <dbReference type="PROSITE" id="PS50004"/>
    </source>
</evidence>
<dbReference type="InterPro" id="IPR000008">
    <property type="entry name" value="C2_dom"/>
</dbReference>
<dbReference type="GO" id="GO:0017156">
    <property type="term" value="P:calcium-ion regulated exocytosis"/>
    <property type="evidence" value="ECO:0007669"/>
    <property type="project" value="TreeGrafter"/>
</dbReference>
<accession>A0A443QDE9</accession>
<dbReference type="PANTHER" id="PTHR10024">
    <property type="entry name" value="SYNAPTOTAGMIN"/>
    <property type="match status" value="1"/>
</dbReference>
<dbReference type="GO" id="GO:0005509">
    <property type="term" value="F:calcium ion binding"/>
    <property type="evidence" value="ECO:0007669"/>
    <property type="project" value="TreeGrafter"/>
</dbReference>
<dbReference type="GO" id="GO:0005886">
    <property type="term" value="C:plasma membrane"/>
    <property type="evidence" value="ECO:0007669"/>
    <property type="project" value="TreeGrafter"/>
</dbReference>
<dbReference type="InterPro" id="IPR035892">
    <property type="entry name" value="C2_domain_sf"/>
</dbReference>
<evidence type="ECO:0000313" key="2">
    <source>
        <dbReference type="EMBL" id="RWS01030.1"/>
    </source>
</evidence>
<feature type="domain" description="C2" evidence="1">
    <location>
        <begin position="6"/>
        <end position="115"/>
    </location>
</feature>
<name>A0A443QDE9_9ACAR</name>
<dbReference type="Pfam" id="PF00168">
    <property type="entry name" value="C2"/>
    <property type="match status" value="1"/>
</dbReference>
<keyword evidence="3" id="KW-1185">Reference proteome</keyword>
<dbReference type="GO" id="GO:0005544">
    <property type="term" value="F:calcium-dependent phospholipid binding"/>
    <property type="evidence" value="ECO:0007669"/>
    <property type="project" value="TreeGrafter"/>
</dbReference>
<dbReference type="Proteomes" id="UP000285301">
    <property type="component" value="Unassembled WGS sequence"/>
</dbReference>
<gene>
    <name evidence="2" type="ORF">B4U79_18605</name>
</gene>